<dbReference type="AlphaFoldDB" id="A0AAV9LRD2"/>
<dbReference type="PANTHER" id="PTHR33710">
    <property type="entry name" value="BNAC02G09200D PROTEIN"/>
    <property type="match status" value="1"/>
</dbReference>
<protein>
    <submittedName>
        <fullName evidence="1">Uncharacterized protein</fullName>
    </submittedName>
</protein>
<reference evidence="1 2" key="1">
    <citation type="submission" date="2023-10" db="EMBL/GenBank/DDBJ databases">
        <title>Genome-Wide Identification Analysis in wild type Solanum Pinnatisectum Reveals Some Genes Defensing Phytophthora Infestans.</title>
        <authorList>
            <person name="Sun C."/>
        </authorList>
    </citation>
    <scope>NUCLEOTIDE SEQUENCE [LARGE SCALE GENOMIC DNA]</scope>
    <source>
        <strain evidence="1">LQN</strain>
        <tissue evidence="1">Leaf</tissue>
    </source>
</reference>
<keyword evidence="2" id="KW-1185">Reference proteome</keyword>
<dbReference type="PANTHER" id="PTHR33710:SF71">
    <property type="entry name" value="ENDONUCLEASE_EXONUCLEASE_PHOSPHATASE DOMAIN-CONTAINING PROTEIN"/>
    <property type="match status" value="1"/>
</dbReference>
<dbReference type="SUPFAM" id="SSF56219">
    <property type="entry name" value="DNase I-like"/>
    <property type="match status" value="1"/>
</dbReference>
<gene>
    <name evidence="1" type="ORF">R3W88_031844</name>
</gene>
<dbReference type="Proteomes" id="UP001311915">
    <property type="component" value="Unassembled WGS sequence"/>
</dbReference>
<organism evidence="1 2">
    <name type="scientific">Solanum pinnatisectum</name>
    <name type="common">tansyleaf nightshade</name>
    <dbReference type="NCBI Taxonomy" id="50273"/>
    <lineage>
        <taxon>Eukaryota</taxon>
        <taxon>Viridiplantae</taxon>
        <taxon>Streptophyta</taxon>
        <taxon>Embryophyta</taxon>
        <taxon>Tracheophyta</taxon>
        <taxon>Spermatophyta</taxon>
        <taxon>Magnoliopsida</taxon>
        <taxon>eudicotyledons</taxon>
        <taxon>Gunneridae</taxon>
        <taxon>Pentapetalae</taxon>
        <taxon>asterids</taxon>
        <taxon>lamiids</taxon>
        <taxon>Solanales</taxon>
        <taxon>Solanaceae</taxon>
        <taxon>Solanoideae</taxon>
        <taxon>Solaneae</taxon>
        <taxon>Solanum</taxon>
    </lineage>
</organism>
<dbReference type="InterPro" id="IPR036691">
    <property type="entry name" value="Endo/exonu/phosph_ase_sf"/>
</dbReference>
<evidence type="ECO:0000313" key="1">
    <source>
        <dbReference type="EMBL" id="KAK4726927.1"/>
    </source>
</evidence>
<evidence type="ECO:0000313" key="2">
    <source>
        <dbReference type="Proteomes" id="UP001311915"/>
    </source>
</evidence>
<proteinExistence type="predicted"/>
<comment type="caution">
    <text evidence="1">The sequence shown here is derived from an EMBL/GenBank/DDBJ whole genome shotgun (WGS) entry which is preliminary data.</text>
</comment>
<dbReference type="EMBL" id="JAWPEI010000005">
    <property type="protein sequence ID" value="KAK4726927.1"/>
    <property type="molecule type" value="Genomic_DNA"/>
</dbReference>
<name>A0AAV9LRD2_9SOLN</name>
<accession>A0AAV9LRD2</accession>
<sequence length="71" mass="8260">MKIRGLPVYPQEYEDFAFCVNSCDLLDINFKGSPYTWWNGRIDQECIFKRLDRFFVNSNLLRTFWGGGGGG</sequence>